<dbReference type="OrthoDB" id="5171248at2"/>
<evidence type="ECO:0000256" key="1">
    <source>
        <dbReference type="ARBA" id="ARBA00010088"/>
    </source>
</evidence>
<dbReference type="PANTHER" id="PTHR21661">
    <property type="entry name" value="EPOXIDE HYDROLASE 1-RELATED"/>
    <property type="match status" value="1"/>
</dbReference>
<feature type="active site" description="Proton donor" evidence="4">
    <location>
        <position position="311"/>
    </location>
</feature>
<accession>A0A542DRK3</accession>
<dbReference type="RefSeq" id="WP_142001217.1">
    <property type="nucleotide sequence ID" value="NZ_VFML01000001.1"/>
</dbReference>
<dbReference type="PANTHER" id="PTHR21661:SF35">
    <property type="entry name" value="EPOXIDE HYDROLASE"/>
    <property type="match status" value="1"/>
</dbReference>
<dbReference type="InterPro" id="IPR029058">
    <property type="entry name" value="AB_hydrolase_fold"/>
</dbReference>
<comment type="caution">
    <text evidence="6">The sequence shown here is derived from an EMBL/GenBank/DDBJ whole genome shotgun (WGS) entry which is preliminary data.</text>
</comment>
<dbReference type="InterPro" id="IPR000639">
    <property type="entry name" value="Epox_hydrolase-like"/>
</dbReference>
<keyword evidence="3" id="KW-0378">Hydrolase</keyword>
<name>A0A542DRK3_AMYCI</name>
<dbReference type="PIRSF" id="PIRSF001112">
    <property type="entry name" value="Epoxide_hydrolase"/>
    <property type="match status" value="1"/>
</dbReference>
<protein>
    <submittedName>
        <fullName evidence="6">Pimeloyl-ACP methyl ester carboxylesterase</fullName>
    </submittedName>
</protein>
<dbReference type="Proteomes" id="UP000320876">
    <property type="component" value="Unassembled WGS sequence"/>
</dbReference>
<sequence>MNTYRYTVDIEPFTIAVPDEVLVDLRDRIRRTRWPAAAPGAAWSQGTDVDCLREVLAYWAEDFDWRARERALNRFHHFRARIEDVDVHFVHHRAASGTGIPLVLTHGWPSTFAELLPLVPLLTDPAAHGIDGPAFDVVIPSLPGYGFSSRPPRAVTMRDTAALWHRLMRGLGYRRYGAQGGDFGSGVGTFLGLDEPESLIGLHLNNIELDPYLGAGTPPLTEAERYFVEREREFAEREGGYHVVQSTAPQTLGYALNDSPAGLAAWLLEKWRSWSDSGGDLESRFSRDFLLTTVTLFWATATITESIRDFYDNRDGHTALAVTDRVRVPTAVGLFGNEFAHGGAPPRSWAERLYDLRRWTVMPSGGHFAAAEEPWLLARDIAAFFADPEAGPG</sequence>
<dbReference type="InterPro" id="IPR010497">
    <property type="entry name" value="Epoxide_hydro_N"/>
</dbReference>
<evidence type="ECO:0000313" key="6">
    <source>
        <dbReference type="EMBL" id="TQJ05731.1"/>
    </source>
</evidence>
<comment type="similarity">
    <text evidence="1">Belongs to the peptidase S33 family.</text>
</comment>
<keyword evidence="7" id="KW-1185">Reference proteome</keyword>
<dbReference type="InterPro" id="IPR016292">
    <property type="entry name" value="Epoxide_hydrolase"/>
</dbReference>
<gene>
    <name evidence="6" type="ORF">FB471_5568</name>
</gene>
<dbReference type="SUPFAM" id="SSF53474">
    <property type="entry name" value="alpha/beta-Hydrolases"/>
    <property type="match status" value="1"/>
</dbReference>
<keyword evidence="2" id="KW-0058">Aromatic hydrocarbons catabolism</keyword>
<feature type="active site" description="Proton acceptor" evidence="4">
    <location>
        <position position="367"/>
    </location>
</feature>
<evidence type="ECO:0000313" key="7">
    <source>
        <dbReference type="Proteomes" id="UP000320876"/>
    </source>
</evidence>
<dbReference type="PRINTS" id="PR00412">
    <property type="entry name" value="EPOXHYDRLASE"/>
</dbReference>
<evidence type="ECO:0000256" key="2">
    <source>
        <dbReference type="ARBA" id="ARBA00022797"/>
    </source>
</evidence>
<organism evidence="6 7">
    <name type="scientific">Amycolatopsis cihanbeyliensis</name>
    <dbReference type="NCBI Taxonomy" id="1128664"/>
    <lineage>
        <taxon>Bacteria</taxon>
        <taxon>Bacillati</taxon>
        <taxon>Actinomycetota</taxon>
        <taxon>Actinomycetes</taxon>
        <taxon>Pseudonocardiales</taxon>
        <taxon>Pseudonocardiaceae</taxon>
        <taxon>Amycolatopsis</taxon>
    </lineage>
</organism>
<dbReference type="AlphaFoldDB" id="A0A542DRK3"/>
<dbReference type="EMBL" id="VFML01000001">
    <property type="protein sequence ID" value="TQJ05731.1"/>
    <property type="molecule type" value="Genomic_DNA"/>
</dbReference>
<proteinExistence type="inferred from homology"/>
<dbReference type="GO" id="GO:0004301">
    <property type="term" value="F:epoxide hydrolase activity"/>
    <property type="evidence" value="ECO:0007669"/>
    <property type="project" value="TreeGrafter"/>
</dbReference>
<evidence type="ECO:0000259" key="5">
    <source>
        <dbReference type="Pfam" id="PF06441"/>
    </source>
</evidence>
<dbReference type="Gene3D" id="3.40.50.1820">
    <property type="entry name" value="alpha/beta hydrolase"/>
    <property type="match status" value="1"/>
</dbReference>
<dbReference type="Pfam" id="PF06441">
    <property type="entry name" value="EHN"/>
    <property type="match status" value="1"/>
</dbReference>
<evidence type="ECO:0000256" key="3">
    <source>
        <dbReference type="ARBA" id="ARBA00022801"/>
    </source>
</evidence>
<evidence type="ECO:0000256" key="4">
    <source>
        <dbReference type="PIRSR" id="PIRSR001112-1"/>
    </source>
</evidence>
<feature type="active site" description="Nucleophile" evidence="4">
    <location>
        <position position="182"/>
    </location>
</feature>
<dbReference type="GO" id="GO:0097176">
    <property type="term" value="P:epoxide metabolic process"/>
    <property type="evidence" value="ECO:0007669"/>
    <property type="project" value="TreeGrafter"/>
</dbReference>
<reference evidence="6 7" key="1">
    <citation type="submission" date="2019-06" db="EMBL/GenBank/DDBJ databases">
        <title>Sequencing the genomes of 1000 actinobacteria strains.</title>
        <authorList>
            <person name="Klenk H.-P."/>
        </authorList>
    </citation>
    <scope>NUCLEOTIDE SEQUENCE [LARGE SCALE GENOMIC DNA]</scope>
    <source>
        <strain evidence="6 7">DSM 45679</strain>
    </source>
</reference>
<feature type="domain" description="Epoxide hydrolase N-terminal" evidence="5">
    <location>
        <begin position="10"/>
        <end position="114"/>
    </location>
</feature>